<gene>
    <name evidence="4" type="primary">LOC102802074</name>
</gene>
<dbReference type="GeneID" id="102802074"/>
<dbReference type="InterPro" id="IPR043502">
    <property type="entry name" value="DNA/RNA_pol_sf"/>
</dbReference>
<feature type="compositionally biased region" description="Basic residues" evidence="1">
    <location>
        <begin position="14"/>
        <end position="25"/>
    </location>
</feature>
<keyword evidence="3" id="KW-1185">Reference proteome</keyword>
<evidence type="ECO:0000313" key="3">
    <source>
        <dbReference type="Proteomes" id="UP000694865"/>
    </source>
</evidence>
<reference evidence="4" key="1">
    <citation type="submission" date="2025-08" db="UniProtKB">
        <authorList>
            <consortium name="RefSeq"/>
        </authorList>
    </citation>
    <scope>IDENTIFICATION</scope>
    <source>
        <tissue evidence="4">Testes</tissue>
    </source>
</reference>
<dbReference type="CDD" id="cd01650">
    <property type="entry name" value="RT_nLTR_like"/>
    <property type="match status" value="1"/>
</dbReference>
<dbReference type="PANTHER" id="PTHR47027:SF20">
    <property type="entry name" value="REVERSE TRANSCRIPTASE-LIKE PROTEIN WITH RNA-DIRECTED DNA POLYMERASE DOMAIN"/>
    <property type="match status" value="1"/>
</dbReference>
<sequence>MSSSVSSNNPNCHKATHKTRRKANKSKSLASKLRLGYVNFRGLKSKEHELSPLLRELNLDIFGGTETFLKNSKTPVVKGYKWFGKNRKLKLKKGGGGIGFLVKNNFQVIDDNLFQSQDDDIERLWIKLKVGEGQTLSLCVVYVPPENTNKDGVDELYHELFSNISNLEGSNDQYLLLGDFNGRIGNISGKKITSSTGSAKPWFDQEIKSAINERKKSNKKHREWVKENSSYHDNEGKILWNKYLEDKNNVQNLIKQKKIENKVKQCIEVGKCGVIGKIYSKIVEKELTDLVESNNILGEIQGGFRKNRRTIDQVFILKGIASIRKHQKKHTYFAFLDFKKAYDSIWREGLWYALWQNGVKGKLWRIIKNTYNHIESKVSFGDIETDYFTQNEGLKQGCVLAPTLFSIYMNELKKLLDDSLLGVKLDEICINGLFFADDVVLIAPNEVQLKSMLNVTNHFCKLWKMTINEEKSNVLIINKKVNKNKDWQIGNSKIKEASEYKYLGYWIT</sequence>
<feature type="non-terminal residue" evidence="4">
    <location>
        <position position="508"/>
    </location>
</feature>
<accession>A0ABM0MR95</accession>
<organism evidence="3 4">
    <name type="scientific">Saccoglossus kowalevskii</name>
    <name type="common">Acorn worm</name>
    <dbReference type="NCBI Taxonomy" id="10224"/>
    <lineage>
        <taxon>Eukaryota</taxon>
        <taxon>Metazoa</taxon>
        <taxon>Hemichordata</taxon>
        <taxon>Enteropneusta</taxon>
        <taxon>Harrimaniidae</taxon>
        <taxon>Saccoglossus</taxon>
    </lineage>
</organism>
<dbReference type="Proteomes" id="UP000694865">
    <property type="component" value="Unplaced"/>
</dbReference>
<dbReference type="RefSeq" id="XP_006822536.1">
    <property type="nucleotide sequence ID" value="XM_006822473.1"/>
</dbReference>
<proteinExistence type="predicted"/>
<evidence type="ECO:0000256" key="1">
    <source>
        <dbReference type="SAM" id="MobiDB-lite"/>
    </source>
</evidence>
<feature type="region of interest" description="Disordered" evidence="1">
    <location>
        <begin position="1"/>
        <end position="27"/>
    </location>
</feature>
<protein>
    <submittedName>
        <fullName evidence="4">Uncharacterized protein LOC102802074</fullName>
    </submittedName>
</protein>
<dbReference type="PANTHER" id="PTHR47027">
    <property type="entry name" value="REVERSE TRANSCRIPTASE DOMAIN-CONTAINING PROTEIN"/>
    <property type="match status" value="1"/>
</dbReference>
<dbReference type="InterPro" id="IPR043128">
    <property type="entry name" value="Rev_trsase/Diguanyl_cyclase"/>
</dbReference>
<dbReference type="SUPFAM" id="SSF56672">
    <property type="entry name" value="DNA/RNA polymerases"/>
    <property type="match status" value="1"/>
</dbReference>
<name>A0ABM0MR95_SACKO</name>
<feature type="compositionally biased region" description="Polar residues" evidence="1">
    <location>
        <begin position="1"/>
        <end position="11"/>
    </location>
</feature>
<dbReference type="InterPro" id="IPR036691">
    <property type="entry name" value="Endo/exonu/phosph_ase_sf"/>
</dbReference>
<feature type="domain" description="Reverse transcriptase" evidence="2">
    <location>
        <begin position="256"/>
        <end position="507"/>
    </location>
</feature>
<dbReference type="InterPro" id="IPR000477">
    <property type="entry name" value="RT_dom"/>
</dbReference>
<dbReference type="SUPFAM" id="SSF56219">
    <property type="entry name" value="DNase I-like"/>
    <property type="match status" value="1"/>
</dbReference>
<dbReference type="Pfam" id="PF00078">
    <property type="entry name" value="RVT_1"/>
    <property type="match status" value="1"/>
</dbReference>
<evidence type="ECO:0000259" key="2">
    <source>
        <dbReference type="PROSITE" id="PS50878"/>
    </source>
</evidence>
<dbReference type="Gene3D" id="3.60.10.10">
    <property type="entry name" value="Endonuclease/exonuclease/phosphatase"/>
    <property type="match status" value="1"/>
</dbReference>
<dbReference type="Gene3D" id="3.30.70.270">
    <property type="match status" value="1"/>
</dbReference>
<evidence type="ECO:0000313" key="4">
    <source>
        <dbReference type="RefSeq" id="XP_006822536.1"/>
    </source>
</evidence>
<dbReference type="PROSITE" id="PS50878">
    <property type="entry name" value="RT_POL"/>
    <property type="match status" value="1"/>
</dbReference>